<keyword evidence="10" id="KW-0915">Sodium</keyword>
<feature type="binding site" evidence="10">
    <location>
        <position position="107"/>
    </location>
    <ligand>
        <name>Na(+)</name>
        <dbReference type="ChEBI" id="CHEBI:29101"/>
        <note>structural</note>
    </ligand>
</feature>
<gene>
    <name evidence="10" type="primary">fluC</name>
    <name evidence="10" type="synonym">crcB</name>
    <name evidence="12" type="ORF">EFW17_12320</name>
</gene>
<comment type="caution">
    <text evidence="12">The sequence shown here is derived from an EMBL/GenBank/DDBJ whole genome shotgun (WGS) entry which is preliminary data.</text>
</comment>
<dbReference type="GO" id="GO:0005886">
    <property type="term" value="C:plasma membrane"/>
    <property type="evidence" value="ECO:0007669"/>
    <property type="project" value="UniProtKB-SubCell"/>
</dbReference>
<evidence type="ECO:0000256" key="4">
    <source>
        <dbReference type="ARBA" id="ARBA00022989"/>
    </source>
</evidence>
<feature type="binding site" evidence="10">
    <location>
        <position position="104"/>
    </location>
    <ligand>
        <name>Na(+)</name>
        <dbReference type="ChEBI" id="CHEBI:29101"/>
        <note>structural</note>
    </ligand>
</feature>
<dbReference type="AlphaFoldDB" id="A0A3N0E925"/>
<dbReference type="PANTHER" id="PTHR28259">
    <property type="entry name" value="FLUORIDE EXPORT PROTEIN 1-RELATED"/>
    <property type="match status" value="1"/>
</dbReference>
<feature type="region of interest" description="Disordered" evidence="11">
    <location>
        <begin position="1"/>
        <end position="20"/>
    </location>
</feature>
<evidence type="ECO:0000256" key="9">
    <source>
        <dbReference type="ARBA" id="ARBA00049940"/>
    </source>
</evidence>
<reference evidence="12 13" key="1">
    <citation type="submission" date="2018-11" db="EMBL/GenBank/DDBJ databases">
        <title>The genome draft of YIM 96095.</title>
        <authorList>
            <person name="Tang S.-K."/>
            <person name="Chunyu W.-X."/>
            <person name="Feng Y.-Z."/>
        </authorList>
    </citation>
    <scope>NUCLEOTIDE SEQUENCE [LARGE SCALE GENOMIC DNA]</scope>
    <source>
        <strain evidence="12 13">YIM 96095</strain>
    </source>
</reference>
<evidence type="ECO:0000256" key="8">
    <source>
        <dbReference type="ARBA" id="ARBA00035585"/>
    </source>
</evidence>
<dbReference type="GO" id="GO:0046872">
    <property type="term" value="F:metal ion binding"/>
    <property type="evidence" value="ECO:0007669"/>
    <property type="project" value="UniProtKB-KW"/>
</dbReference>
<evidence type="ECO:0000256" key="10">
    <source>
        <dbReference type="HAMAP-Rule" id="MF_00454"/>
    </source>
</evidence>
<dbReference type="OrthoDB" id="4408652at2"/>
<comment type="activity regulation">
    <text evidence="10">Na(+) is not transported, but it plays an essential structural role and its presence is essential for fluoride channel function.</text>
</comment>
<keyword evidence="2 10" id="KW-1003">Cell membrane</keyword>
<evidence type="ECO:0000256" key="3">
    <source>
        <dbReference type="ARBA" id="ARBA00022692"/>
    </source>
</evidence>
<dbReference type="Pfam" id="PF02537">
    <property type="entry name" value="CRCB"/>
    <property type="match status" value="1"/>
</dbReference>
<comment type="similarity">
    <text evidence="7 10">Belongs to the fluoride channel Fluc/FEX (TC 1.A.43) family.</text>
</comment>
<protein>
    <recommendedName>
        <fullName evidence="10">Fluoride-specific ion channel FluC</fullName>
    </recommendedName>
</protein>
<evidence type="ECO:0000256" key="11">
    <source>
        <dbReference type="SAM" id="MobiDB-lite"/>
    </source>
</evidence>
<dbReference type="Proteomes" id="UP000269198">
    <property type="component" value="Unassembled WGS sequence"/>
</dbReference>
<keyword evidence="13" id="KW-1185">Reference proteome</keyword>
<sequence>MPGDETGPSPGGPDIDAHVPRRGGEWSGAPWAVPLAVSLGGAAGALARYAVGAAVPHESGTFAWATLLVNVSGSFLIGVLMVLVTDVWPGRRLLRPFFGVGALGGYTTFATHIDDVQRMLLSGAAGPALAHLAGTVVGALLAVWAGVRVAGAVFRARVPGSGARRAS</sequence>
<feature type="transmembrane region" description="Helical" evidence="10">
    <location>
        <begin position="125"/>
        <end position="147"/>
    </location>
</feature>
<proteinExistence type="inferred from homology"/>
<dbReference type="GO" id="GO:0062054">
    <property type="term" value="F:fluoride channel activity"/>
    <property type="evidence" value="ECO:0007669"/>
    <property type="project" value="UniProtKB-UniRule"/>
</dbReference>
<keyword evidence="10" id="KW-0813">Transport</keyword>
<comment type="subcellular location">
    <subcellularLocation>
        <location evidence="1 10">Cell membrane</location>
        <topology evidence="1 10">Multi-pass membrane protein</topology>
    </subcellularLocation>
</comment>
<dbReference type="EMBL" id="RJMB01000011">
    <property type="protein sequence ID" value="RNL84338.1"/>
    <property type="molecule type" value="Genomic_DNA"/>
</dbReference>
<feature type="transmembrane region" description="Helical" evidence="10">
    <location>
        <begin position="96"/>
        <end position="113"/>
    </location>
</feature>
<keyword evidence="6 10" id="KW-0407">Ion channel</keyword>
<keyword evidence="4 10" id="KW-1133">Transmembrane helix</keyword>
<dbReference type="InterPro" id="IPR003691">
    <property type="entry name" value="FluC"/>
</dbReference>
<evidence type="ECO:0000256" key="2">
    <source>
        <dbReference type="ARBA" id="ARBA00022475"/>
    </source>
</evidence>
<comment type="function">
    <text evidence="9 10">Fluoride-specific ion channel. Important for reducing fluoride concentration in the cell, thus reducing its toxicity.</text>
</comment>
<evidence type="ECO:0000313" key="12">
    <source>
        <dbReference type="EMBL" id="RNL84338.1"/>
    </source>
</evidence>
<name>A0A3N0E925_9ACTN</name>
<evidence type="ECO:0000256" key="5">
    <source>
        <dbReference type="ARBA" id="ARBA00023136"/>
    </source>
</evidence>
<dbReference type="PANTHER" id="PTHR28259:SF1">
    <property type="entry name" value="FLUORIDE EXPORT PROTEIN 1-RELATED"/>
    <property type="match status" value="1"/>
</dbReference>
<keyword evidence="5 10" id="KW-0472">Membrane</keyword>
<keyword evidence="10" id="KW-0406">Ion transport</keyword>
<evidence type="ECO:0000313" key="13">
    <source>
        <dbReference type="Proteomes" id="UP000269198"/>
    </source>
</evidence>
<organism evidence="12 13">
    <name type="scientific">Halostreptopolyspora alba</name>
    <dbReference type="NCBI Taxonomy" id="2487137"/>
    <lineage>
        <taxon>Bacteria</taxon>
        <taxon>Bacillati</taxon>
        <taxon>Actinomycetota</taxon>
        <taxon>Actinomycetes</taxon>
        <taxon>Streptosporangiales</taxon>
        <taxon>Nocardiopsidaceae</taxon>
        <taxon>Halostreptopolyspora</taxon>
    </lineage>
</organism>
<evidence type="ECO:0000256" key="7">
    <source>
        <dbReference type="ARBA" id="ARBA00035120"/>
    </source>
</evidence>
<dbReference type="GO" id="GO:0140114">
    <property type="term" value="P:cellular detoxification of fluoride"/>
    <property type="evidence" value="ECO:0007669"/>
    <property type="project" value="UniProtKB-UniRule"/>
</dbReference>
<evidence type="ECO:0000256" key="6">
    <source>
        <dbReference type="ARBA" id="ARBA00023303"/>
    </source>
</evidence>
<keyword evidence="3 10" id="KW-0812">Transmembrane</keyword>
<dbReference type="RefSeq" id="WP_123201509.1">
    <property type="nucleotide sequence ID" value="NZ_RJMB01000011.1"/>
</dbReference>
<keyword evidence="10" id="KW-0479">Metal-binding</keyword>
<dbReference type="HAMAP" id="MF_00454">
    <property type="entry name" value="FluC"/>
    <property type="match status" value="1"/>
</dbReference>
<accession>A0A3N0E925</accession>
<feature type="transmembrane region" description="Helical" evidence="10">
    <location>
        <begin position="62"/>
        <end position="84"/>
    </location>
</feature>
<evidence type="ECO:0000256" key="1">
    <source>
        <dbReference type="ARBA" id="ARBA00004651"/>
    </source>
</evidence>
<comment type="catalytic activity">
    <reaction evidence="8">
        <text>fluoride(in) = fluoride(out)</text>
        <dbReference type="Rhea" id="RHEA:76159"/>
        <dbReference type="ChEBI" id="CHEBI:17051"/>
    </reaction>
    <physiologicalReaction direction="left-to-right" evidence="8">
        <dbReference type="Rhea" id="RHEA:76160"/>
    </physiologicalReaction>
</comment>